<dbReference type="InterPro" id="IPR018109">
    <property type="entry name" value="Folylpolyglutamate_synth_CS"/>
</dbReference>
<protein>
    <recommendedName>
        <fullName evidence="3">tetrahydrofolate synthase</fullName>
        <ecNumber evidence="3">6.3.2.17</ecNumber>
    </recommendedName>
</protein>
<gene>
    <name evidence="12" type="primary">folC</name>
    <name evidence="12" type="ORF">GlitD10_2909</name>
</gene>
<accession>A0A1J0AH38</accession>
<dbReference type="SUPFAM" id="SSF53623">
    <property type="entry name" value="MurD-like peptide ligases, catalytic domain"/>
    <property type="match status" value="1"/>
</dbReference>
<dbReference type="GO" id="GO:0005524">
    <property type="term" value="F:ATP binding"/>
    <property type="evidence" value="ECO:0007669"/>
    <property type="project" value="UniProtKB-KW"/>
</dbReference>
<proteinExistence type="inferred from homology"/>
<dbReference type="GO" id="GO:0046872">
    <property type="term" value="F:metal ion binding"/>
    <property type="evidence" value="ECO:0007669"/>
    <property type="project" value="UniProtKB-KW"/>
</dbReference>
<dbReference type="NCBIfam" id="TIGR01499">
    <property type="entry name" value="folC"/>
    <property type="match status" value="1"/>
</dbReference>
<comment type="similarity">
    <text evidence="2 10">Belongs to the folylpolyglutamate synthase family.</text>
</comment>
<dbReference type="Pfam" id="PF08245">
    <property type="entry name" value="Mur_ligase_M"/>
    <property type="match status" value="1"/>
</dbReference>
<dbReference type="GO" id="GO:0005737">
    <property type="term" value="C:cytoplasm"/>
    <property type="evidence" value="ECO:0007669"/>
    <property type="project" value="TreeGrafter"/>
</dbReference>
<dbReference type="PANTHER" id="PTHR11136:SF0">
    <property type="entry name" value="DIHYDROFOLATE SYNTHETASE-RELATED"/>
    <property type="match status" value="1"/>
</dbReference>
<dbReference type="EMBL" id="CP017675">
    <property type="protein sequence ID" value="APB35254.1"/>
    <property type="molecule type" value="Genomic_DNA"/>
</dbReference>
<keyword evidence="7 10" id="KW-0067">ATP-binding</keyword>
<evidence type="ECO:0000256" key="5">
    <source>
        <dbReference type="ARBA" id="ARBA00022723"/>
    </source>
</evidence>
<keyword evidence="6 10" id="KW-0547">Nucleotide-binding</keyword>
<comment type="catalytic activity">
    <reaction evidence="9">
        <text>(6S)-5,6,7,8-tetrahydrofolyl-(gamma-L-Glu)(n) + L-glutamate + ATP = (6S)-5,6,7,8-tetrahydrofolyl-(gamma-L-Glu)(n+1) + ADP + phosphate + H(+)</text>
        <dbReference type="Rhea" id="RHEA:10580"/>
        <dbReference type="Rhea" id="RHEA-COMP:14738"/>
        <dbReference type="Rhea" id="RHEA-COMP:14740"/>
        <dbReference type="ChEBI" id="CHEBI:15378"/>
        <dbReference type="ChEBI" id="CHEBI:29985"/>
        <dbReference type="ChEBI" id="CHEBI:30616"/>
        <dbReference type="ChEBI" id="CHEBI:43474"/>
        <dbReference type="ChEBI" id="CHEBI:141005"/>
        <dbReference type="ChEBI" id="CHEBI:456216"/>
        <dbReference type="EC" id="6.3.2.17"/>
    </reaction>
</comment>
<evidence type="ECO:0000256" key="2">
    <source>
        <dbReference type="ARBA" id="ARBA00008276"/>
    </source>
</evidence>
<dbReference type="InterPro" id="IPR036615">
    <property type="entry name" value="Mur_ligase_C_dom_sf"/>
</dbReference>
<evidence type="ECO:0000256" key="3">
    <source>
        <dbReference type="ARBA" id="ARBA00013025"/>
    </source>
</evidence>
<name>A0A1J0AH38_9CYAN</name>
<evidence type="ECO:0000256" key="8">
    <source>
        <dbReference type="ARBA" id="ARBA00022842"/>
    </source>
</evidence>
<dbReference type="Gene3D" id="3.90.190.20">
    <property type="entry name" value="Mur ligase, C-terminal domain"/>
    <property type="match status" value="1"/>
</dbReference>
<dbReference type="GO" id="GO:0004326">
    <property type="term" value="F:tetrahydrofolylpolyglutamate synthase activity"/>
    <property type="evidence" value="ECO:0007669"/>
    <property type="project" value="UniProtKB-EC"/>
</dbReference>
<evidence type="ECO:0000313" key="12">
    <source>
        <dbReference type="EMBL" id="APB35254.1"/>
    </source>
</evidence>
<dbReference type="PIRSF" id="PIRSF001563">
    <property type="entry name" value="Folylpolyglu_synth"/>
    <property type="match status" value="1"/>
</dbReference>
<dbReference type="Proteomes" id="UP000180235">
    <property type="component" value="Chromosome"/>
</dbReference>
<evidence type="ECO:0000256" key="9">
    <source>
        <dbReference type="ARBA" id="ARBA00047493"/>
    </source>
</evidence>
<evidence type="ECO:0000256" key="6">
    <source>
        <dbReference type="ARBA" id="ARBA00022741"/>
    </source>
</evidence>
<dbReference type="InterPro" id="IPR001645">
    <property type="entry name" value="Folylpolyglutamate_synth"/>
</dbReference>
<keyword evidence="5" id="KW-0479">Metal-binding</keyword>
<dbReference type="InterPro" id="IPR013221">
    <property type="entry name" value="Mur_ligase_cen"/>
</dbReference>
<keyword evidence="4 10" id="KW-0436">Ligase</keyword>
<dbReference type="KEGG" id="glt:GlitD10_2909"/>
<dbReference type="FunFam" id="3.40.1190.10:FF:000011">
    <property type="entry name" value="Folylpolyglutamate synthase/dihydrofolate synthase"/>
    <property type="match status" value="1"/>
</dbReference>
<dbReference type="EC" id="6.3.2.17" evidence="3"/>
<dbReference type="SUPFAM" id="SSF53244">
    <property type="entry name" value="MurD-like peptide ligases, peptide-binding domain"/>
    <property type="match status" value="1"/>
</dbReference>
<dbReference type="PANTHER" id="PTHR11136">
    <property type="entry name" value="FOLYLPOLYGLUTAMATE SYNTHASE-RELATED"/>
    <property type="match status" value="1"/>
</dbReference>
<dbReference type="InterPro" id="IPR036565">
    <property type="entry name" value="Mur-like_cat_sf"/>
</dbReference>
<evidence type="ECO:0000256" key="1">
    <source>
        <dbReference type="ARBA" id="ARBA00001946"/>
    </source>
</evidence>
<comment type="cofactor">
    <cofactor evidence="1">
        <name>Mg(2+)</name>
        <dbReference type="ChEBI" id="CHEBI:18420"/>
    </cofactor>
</comment>
<feature type="domain" description="Mur ligase central" evidence="11">
    <location>
        <begin position="45"/>
        <end position="225"/>
    </location>
</feature>
<evidence type="ECO:0000256" key="10">
    <source>
        <dbReference type="PIRNR" id="PIRNR001563"/>
    </source>
</evidence>
<evidence type="ECO:0000256" key="7">
    <source>
        <dbReference type="ARBA" id="ARBA00022840"/>
    </source>
</evidence>
<reference evidence="12 13" key="1">
    <citation type="submission" date="2016-10" db="EMBL/GenBank/DDBJ databases">
        <title>Description of Gloeomargarita lithophora gen. nov., sp. nov., a thylakoid-bearing basal-branching cyanobacterium with intracellular carbonates, and proposal for Gloeomargaritales ord. nov.</title>
        <authorList>
            <person name="Moreira D."/>
            <person name="Tavera R."/>
            <person name="Benzerara K."/>
            <person name="Skouri-Panet F."/>
            <person name="Couradeau E."/>
            <person name="Gerard E."/>
            <person name="Loussert C."/>
            <person name="Novelo E."/>
            <person name="Zivanovic Y."/>
            <person name="Lopez-Garcia P."/>
        </authorList>
    </citation>
    <scope>NUCLEOTIDE SEQUENCE [LARGE SCALE GENOMIC DNA]</scope>
    <source>
        <strain evidence="12 13">D10</strain>
    </source>
</reference>
<evidence type="ECO:0000313" key="13">
    <source>
        <dbReference type="Proteomes" id="UP000180235"/>
    </source>
</evidence>
<keyword evidence="13" id="KW-1185">Reference proteome</keyword>
<dbReference type="RefSeq" id="WP_216634742.1">
    <property type="nucleotide sequence ID" value="NZ_CP017675.1"/>
</dbReference>
<sequence>MVTEPEIYLFFQQLQRFGITLGLERIERLLTHLGQPQNQVPVIHVTGTNGKGSVCAYLASILTACGYRTGLYISPHLIHYQERIQIDGKPIQIADWWRILGQIKQVVASDSIPVTEFEVITALMWLYFVEIKVDIAVIEVGLGGRLDATNVISNPLITVITSIGLDHQERLGSELTDIAREKAGILKPYRPLVRGLVSPPAAQVIDTQAHALNCPVITIEPPIHAKQLLHFQGHDYRIPLAGAHQFLNAEIALEAITELRKQGWNLPIDKVQKGIANTRWPGRLQWVHWQGKKILLDGAHNPEAAQILRQYIDQQNLKPVHWILGLLQTKDAVAVLKNLLHPGDRVSFVPIPGHNYHEPSRLCHLATHHCPGIVAHAEVNVSDVCGVISEQYTPVICGSLYLIGQVLQSITTTTVP</sequence>
<dbReference type="Gene3D" id="3.40.1190.10">
    <property type="entry name" value="Mur-like, catalytic domain"/>
    <property type="match status" value="1"/>
</dbReference>
<dbReference type="GO" id="GO:0008841">
    <property type="term" value="F:dihydrofolate synthase activity"/>
    <property type="evidence" value="ECO:0007669"/>
    <property type="project" value="TreeGrafter"/>
</dbReference>
<evidence type="ECO:0000259" key="11">
    <source>
        <dbReference type="Pfam" id="PF08245"/>
    </source>
</evidence>
<dbReference type="AlphaFoldDB" id="A0A1J0AH38"/>
<dbReference type="PROSITE" id="PS01011">
    <property type="entry name" value="FOLYLPOLYGLU_SYNT_1"/>
    <property type="match status" value="1"/>
</dbReference>
<organism evidence="12 13">
    <name type="scientific">Gloeomargarita lithophora Alchichica-D10</name>
    <dbReference type="NCBI Taxonomy" id="1188229"/>
    <lineage>
        <taxon>Bacteria</taxon>
        <taxon>Bacillati</taxon>
        <taxon>Cyanobacteriota</taxon>
        <taxon>Cyanophyceae</taxon>
        <taxon>Gloeomargaritales</taxon>
        <taxon>Gloeomargaritaceae</taxon>
        <taxon>Gloeomargarita</taxon>
    </lineage>
</organism>
<dbReference type="STRING" id="1188229.GlitD10_2909"/>
<evidence type="ECO:0000256" key="4">
    <source>
        <dbReference type="ARBA" id="ARBA00022598"/>
    </source>
</evidence>
<dbReference type="PROSITE" id="PS01012">
    <property type="entry name" value="FOLYLPOLYGLU_SYNT_2"/>
    <property type="match status" value="1"/>
</dbReference>
<keyword evidence="8" id="KW-0460">Magnesium</keyword>